<comment type="caution">
    <text evidence="1">The sequence shown here is derived from an EMBL/GenBank/DDBJ whole genome shotgun (WGS) entry which is preliminary data.</text>
</comment>
<organism evidence="1 2">
    <name type="scientific">Solanum stoloniferum</name>
    <dbReference type="NCBI Taxonomy" id="62892"/>
    <lineage>
        <taxon>Eukaryota</taxon>
        <taxon>Viridiplantae</taxon>
        <taxon>Streptophyta</taxon>
        <taxon>Embryophyta</taxon>
        <taxon>Tracheophyta</taxon>
        <taxon>Spermatophyta</taxon>
        <taxon>Magnoliopsida</taxon>
        <taxon>eudicotyledons</taxon>
        <taxon>Gunneridae</taxon>
        <taxon>Pentapetalae</taxon>
        <taxon>asterids</taxon>
        <taxon>lamiids</taxon>
        <taxon>Solanales</taxon>
        <taxon>Solanaceae</taxon>
        <taxon>Solanoideae</taxon>
        <taxon>Solaneae</taxon>
        <taxon>Solanum</taxon>
    </lineage>
</organism>
<keyword evidence="2" id="KW-1185">Reference proteome</keyword>
<reference evidence="1 2" key="1">
    <citation type="submission" date="2024-05" db="EMBL/GenBank/DDBJ databases">
        <title>De novo assembly of an allotetraploid wild potato.</title>
        <authorList>
            <person name="Hosaka A.J."/>
        </authorList>
    </citation>
    <scope>NUCLEOTIDE SEQUENCE [LARGE SCALE GENOMIC DNA]</scope>
    <source>
        <tissue evidence="1">Young leaves</tissue>
    </source>
</reference>
<name>A0ABD2UJP3_9SOLN</name>
<gene>
    <name evidence="1" type="ORF">AABB24_009702</name>
</gene>
<sequence>MRTQKHKGLGKVKHMADNITTEFYICHEFTTNDITEVRNEEDKTLKKGTLFSRSETSPLRIHCRRELHRNIHQQSSLIFRQHNRSEESTLFISHQEIFTRSSTFLFALSRFWACLYI</sequence>
<dbReference type="AlphaFoldDB" id="A0ABD2UJP3"/>
<evidence type="ECO:0000313" key="1">
    <source>
        <dbReference type="EMBL" id="KAL3369034.1"/>
    </source>
</evidence>
<evidence type="ECO:0000313" key="2">
    <source>
        <dbReference type="Proteomes" id="UP001627284"/>
    </source>
</evidence>
<protein>
    <submittedName>
        <fullName evidence="1">Uncharacterized protein</fullName>
    </submittedName>
</protein>
<dbReference type="Proteomes" id="UP001627284">
    <property type="component" value="Unassembled WGS sequence"/>
</dbReference>
<accession>A0ABD2UJP3</accession>
<proteinExistence type="predicted"/>
<dbReference type="EMBL" id="JBJKTR010000005">
    <property type="protein sequence ID" value="KAL3369034.1"/>
    <property type="molecule type" value="Genomic_DNA"/>
</dbReference>